<dbReference type="Gene3D" id="3.40.630.10">
    <property type="entry name" value="Zn peptidases"/>
    <property type="match status" value="2"/>
</dbReference>
<comment type="function">
    <text evidence="15">Catalyzes the hydrolysis of N-succinyl-L,L-diaminopimelic acid (SDAP), forming succinate and LL-2,6-diaminopimelate (DAP), an intermediate involved in the bacterial biosynthesis of lysine and meso-diaminopimelic acid, an essential component of bacterial cell walls.</text>
</comment>
<dbReference type="GO" id="GO:0009089">
    <property type="term" value="P:lysine biosynthetic process via diaminopimelate"/>
    <property type="evidence" value="ECO:0007669"/>
    <property type="project" value="UniProtKB-UniRule"/>
</dbReference>
<dbReference type="CDD" id="cd03891">
    <property type="entry name" value="M20_DapE_proteobac"/>
    <property type="match status" value="1"/>
</dbReference>
<evidence type="ECO:0000256" key="10">
    <source>
        <dbReference type="ARBA" id="ARBA00022915"/>
    </source>
</evidence>
<evidence type="ECO:0000313" key="17">
    <source>
        <dbReference type="EMBL" id="RCK31254.1"/>
    </source>
</evidence>
<dbReference type="Proteomes" id="UP000253226">
    <property type="component" value="Unassembled WGS sequence"/>
</dbReference>
<evidence type="ECO:0000256" key="14">
    <source>
        <dbReference type="ARBA" id="ARBA00051301"/>
    </source>
</evidence>
<keyword evidence="6 15" id="KW-0028">Amino-acid biosynthesis</keyword>
<name>A0A367W1N2_9PROT</name>
<feature type="binding site" evidence="15">
    <location>
        <position position="140"/>
    </location>
    <ligand>
        <name>Zn(2+)</name>
        <dbReference type="ChEBI" id="CHEBI:29105"/>
        <label>2</label>
    </ligand>
</feature>
<keyword evidence="12 15" id="KW-0170">Cobalt</keyword>
<keyword evidence="10 15" id="KW-0220">Diaminopimelate biosynthesis</keyword>
<feature type="binding site" evidence="15">
    <location>
        <position position="105"/>
    </location>
    <ligand>
        <name>Zn(2+)</name>
        <dbReference type="ChEBI" id="CHEBI:29105"/>
        <label>1</label>
    </ligand>
</feature>
<keyword evidence="11 15" id="KW-0457">Lysine biosynthesis</keyword>
<dbReference type="NCBIfam" id="NF009557">
    <property type="entry name" value="PRK13009.1"/>
    <property type="match status" value="1"/>
</dbReference>
<dbReference type="InterPro" id="IPR050072">
    <property type="entry name" value="Peptidase_M20A"/>
</dbReference>
<feature type="binding site" evidence="15">
    <location>
        <position position="168"/>
    </location>
    <ligand>
        <name>Zn(2+)</name>
        <dbReference type="ChEBI" id="CHEBI:29105"/>
        <label>1</label>
    </ligand>
</feature>
<dbReference type="SUPFAM" id="SSF53187">
    <property type="entry name" value="Zn-dependent exopeptidases"/>
    <property type="match status" value="1"/>
</dbReference>
<dbReference type="GO" id="GO:0008270">
    <property type="term" value="F:zinc ion binding"/>
    <property type="evidence" value="ECO:0007669"/>
    <property type="project" value="UniProtKB-UniRule"/>
</dbReference>
<comment type="caution">
    <text evidence="17">The sequence shown here is derived from an EMBL/GenBank/DDBJ whole genome shotgun (WGS) entry which is preliminary data.</text>
</comment>
<comment type="similarity">
    <text evidence="2 15">Belongs to the peptidase M20A family. DapE subfamily.</text>
</comment>
<feature type="binding site" evidence="15">
    <location>
        <position position="105"/>
    </location>
    <ligand>
        <name>Zn(2+)</name>
        <dbReference type="ChEBI" id="CHEBI:29105"/>
        <label>2</label>
    </ligand>
</feature>
<evidence type="ECO:0000256" key="13">
    <source>
        <dbReference type="ARBA" id="ARBA00031891"/>
    </source>
</evidence>
<accession>A0A367W1N2</accession>
<dbReference type="InterPro" id="IPR036264">
    <property type="entry name" value="Bact_exopeptidase_dim_dom"/>
</dbReference>
<comment type="subunit">
    <text evidence="3 15">Homodimer.</text>
</comment>
<dbReference type="AlphaFoldDB" id="A0A367W1N2"/>
<comment type="cofactor">
    <cofactor evidence="15">
        <name>Zn(2+)</name>
        <dbReference type="ChEBI" id="CHEBI:29105"/>
    </cofactor>
    <cofactor evidence="15">
        <name>Co(2+)</name>
        <dbReference type="ChEBI" id="CHEBI:48828"/>
    </cofactor>
    <text evidence="15">Binds 2 Zn(2+) or Co(2+) ions per subunit.</text>
</comment>
<evidence type="ECO:0000256" key="6">
    <source>
        <dbReference type="ARBA" id="ARBA00022605"/>
    </source>
</evidence>
<dbReference type="OrthoDB" id="9809784at2"/>
<dbReference type="EC" id="3.5.1.18" evidence="4 15"/>
<organism evidence="17 18">
    <name type="scientific">Thalassospira profundimaris</name>
    <dbReference type="NCBI Taxonomy" id="502049"/>
    <lineage>
        <taxon>Bacteria</taxon>
        <taxon>Pseudomonadati</taxon>
        <taxon>Pseudomonadota</taxon>
        <taxon>Alphaproteobacteria</taxon>
        <taxon>Rhodospirillales</taxon>
        <taxon>Thalassospiraceae</taxon>
        <taxon>Thalassospira</taxon>
    </lineage>
</organism>
<dbReference type="InterPro" id="IPR011650">
    <property type="entry name" value="Peptidase_M20_dimer"/>
</dbReference>
<evidence type="ECO:0000256" key="5">
    <source>
        <dbReference type="ARBA" id="ARBA00022391"/>
    </source>
</evidence>
<evidence type="ECO:0000256" key="1">
    <source>
        <dbReference type="ARBA" id="ARBA00005130"/>
    </source>
</evidence>
<dbReference type="HAMAP" id="MF_01690">
    <property type="entry name" value="DapE"/>
    <property type="match status" value="1"/>
</dbReference>
<evidence type="ECO:0000256" key="2">
    <source>
        <dbReference type="ARBA" id="ARBA00006746"/>
    </source>
</evidence>
<evidence type="ECO:0000256" key="12">
    <source>
        <dbReference type="ARBA" id="ARBA00023285"/>
    </source>
</evidence>
<dbReference type="PROSITE" id="PS00759">
    <property type="entry name" value="ARGE_DAPE_CPG2_2"/>
    <property type="match status" value="1"/>
</dbReference>
<feature type="domain" description="Peptidase M20 dimerisation" evidence="16">
    <location>
        <begin position="181"/>
        <end position="285"/>
    </location>
</feature>
<feature type="binding site" evidence="15">
    <location>
        <position position="72"/>
    </location>
    <ligand>
        <name>Zn(2+)</name>
        <dbReference type="ChEBI" id="CHEBI:29105"/>
        <label>1</label>
    </ligand>
</feature>
<evidence type="ECO:0000256" key="15">
    <source>
        <dbReference type="HAMAP-Rule" id="MF_01690"/>
    </source>
</evidence>
<dbReference type="Pfam" id="PF07687">
    <property type="entry name" value="M20_dimer"/>
    <property type="match status" value="1"/>
</dbReference>
<dbReference type="InterPro" id="IPR005941">
    <property type="entry name" value="DapE_proteobac"/>
</dbReference>
<dbReference type="GO" id="GO:0006526">
    <property type="term" value="P:L-arginine biosynthetic process"/>
    <property type="evidence" value="ECO:0007669"/>
    <property type="project" value="TreeGrafter"/>
</dbReference>
<dbReference type="GO" id="GO:0050897">
    <property type="term" value="F:cobalt ion binding"/>
    <property type="evidence" value="ECO:0007669"/>
    <property type="project" value="UniProtKB-UniRule"/>
</dbReference>
<dbReference type="Pfam" id="PF01546">
    <property type="entry name" value="Peptidase_M20"/>
    <property type="match status" value="1"/>
</dbReference>
<dbReference type="GO" id="GO:0009014">
    <property type="term" value="F:succinyl-diaminopimelate desuccinylase activity"/>
    <property type="evidence" value="ECO:0007669"/>
    <property type="project" value="UniProtKB-UniRule"/>
</dbReference>
<proteinExistence type="inferred from homology"/>
<dbReference type="NCBIfam" id="TIGR01246">
    <property type="entry name" value="dapE_proteo"/>
    <property type="match status" value="1"/>
</dbReference>
<keyword evidence="9 15" id="KW-0862">Zinc</keyword>
<feature type="active site" evidence="15">
    <location>
        <position position="74"/>
    </location>
</feature>
<comment type="pathway">
    <text evidence="1 15">Amino-acid biosynthesis; L-lysine biosynthesis via DAP pathway; LL-2,6-diaminopimelate from (S)-tetrahydrodipicolinate (succinylase route): step 3/3.</text>
</comment>
<gene>
    <name evidence="15" type="primary">dapE</name>
    <name evidence="17" type="ORF">TH19_21590</name>
</gene>
<evidence type="ECO:0000256" key="11">
    <source>
        <dbReference type="ARBA" id="ARBA00023154"/>
    </source>
</evidence>
<feature type="binding site" evidence="15">
    <location>
        <position position="356"/>
    </location>
    <ligand>
        <name>Zn(2+)</name>
        <dbReference type="ChEBI" id="CHEBI:29105"/>
        <label>2</label>
    </ligand>
</feature>
<evidence type="ECO:0000259" key="16">
    <source>
        <dbReference type="Pfam" id="PF07687"/>
    </source>
</evidence>
<comment type="catalytic activity">
    <reaction evidence="14 15">
        <text>N-succinyl-(2S,6S)-2,6-diaminopimelate + H2O = (2S,6S)-2,6-diaminopimelate + succinate</text>
        <dbReference type="Rhea" id="RHEA:22608"/>
        <dbReference type="ChEBI" id="CHEBI:15377"/>
        <dbReference type="ChEBI" id="CHEBI:30031"/>
        <dbReference type="ChEBI" id="CHEBI:57609"/>
        <dbReference type="ChEBI" id="CHEBI:58087"/>
        <dbReference type="EC" id="3.5.1.18"/>
    </reaction>
</comment>
<keyword evidence="7 15" id="KW-0479">Metal-binding</keyword>
<dbReference type="UniPathway" id="UPA00034">
    <property type="reaction ID" value="UER00021"/>
</dbReference>
<dbReference type="RefSeq" id="WP_114104299.1">
    <property type="nucleotide sequence ID" value="NZ_JPWF01000022.1"/>
</dbReference>
<dbReference type="InterPro" id="IPR001261">
    <property type="entry name" value="ArgE/DapE_CS"/>
</dbReference>
<protein>
    <recommendedName>
        <fullName evidence="5 15">Succinyl-diaminopimelate desuccinylase</fullName>
        <shortName evidence="15">SDAP desuccinylase</shortName>
        <ecNumber evidence="4 15">3.5.1.18</ecNumber>
    </recommendedName>
    <alternativeName>
        <fullName evidence="13 15">N-succinyl-LL-2,6-diaminoheptanedioate amidohydrolase</fullName>
    </alternativeName>
</protein>
<sequence>MTSDATTIAQHLVRCPSVTPKEGGALDYLQGILEELGFACQRLVFAEDGTPTIDNLYARFGTAEPNLCFAGHTDVVPVGNESAWTYPPFGGEIHDGKLYGRGTADMKGGIAAWVAAIQTLFANGWRPDGSLSLLITGDEEGPAINGTVKMLKHLYEQGERWDACITGEPTSSETLGDAIKIGRRGCLDGKITVRGTQGHTGYPALADNAAHRLIAMCDGLVKWHMDDGSEFFEPSNLAITSIDIGNTATNIIPGKATAAFNIRYCDLHSGPELVAKLRDILTAAAGGEAFYDLDTYVAGESFLTEPGQLSDLISDACQKIQGVRPEFSTSGGTSDSRFITNYCPVVDFGPINKTIHQVDEHLEVKDLEDLALIYGEIIRNFFG</sequence>
<dbReference type="SUPFAM" id="SSF55031">
    <property type="entry name" value="Bacterial exopeptidase dimerisation domain"/>
    <property type="match status" value="1"/>
</dbReference>
<dbReference type="PANTHER" id="PTHR43808">
    <property type="entry name" value="ACETYLORNITHINE DEACETYLASE"/>
    <property type="match status" value="1"/>
</dbReference>
<dbReference type="PANTHER" id="PTHR43808:SF31">
    <property type="entry name" value="N-ACETYL-L-CITRULLINE DEACETYLASE"/>
    <property type="match status" value="1"/>
</dbReference>
<keyword evidence="8 15" id="KW-0378">Hydrolase</keyword>
<evidence type="ECO:0000256" key="9">
    <source>
        <dbReference type="ARBA" id="ARBA00022833"/>
    </source>
</evidence>
<dbReference type="GO" id="GO:0019877">
    <property type="term" value="P:diaminopimelate biosynthetic process"/>
    <property type="evidence" value="ECO:0007669"/>
    <property type="project" value="UniProtKB-UniRule"/>
</dbReference>
<evidence type="ECO:0000256" key="4">
    <source>
        <dbReference type="ARBA" id="ARBA00011921"/>
    </source>
</evidence>
<dbReference type="EMBL" id="JPWF01000022">
    <property type="protein sequence ID" value="RCK31254.1"/>
    <property type="molecule type" value="Genomic_DNA"/>
</dbReference>
<feature type="active site" description="Proton acceptor" evidence="15">
    <location>
        <position position="139"/>
    </location>
</feature>
<evidence type="ECO:0000256" key="3">
    <source>
        <dbReference type="ARBA" id="ARBA00011738"/>
    </source>
</evidence>
<dbReference type="InterPro" id="IPR002933">
    <property type="entry name" value="Peptidase_M20"/>
</dbReference>
<dbReference type="GO" id="GO:0008777">
    <property type="term" value="F:acetylornithine deacetylase activity"/>
    <property type="evidence" value="ECO:0007669"/>
    <property type="project" value="TreeGrafter"/>
</dbReference>
<evidence type="ECO:0000256" key="7">
    <source>
        <dbReference type="ARBA" id="ARBA00022723"/>
    </source>
</evidence>
<evidence type="ECO:0000313" key="18">
    <source>
        <dbReference type="Proteomes" id="UP000253226"/>
    </source>
</evidence>
<reference evidence="17 18" key="1">
    <citation type="submission" date="2014-07" db="EMBL/GenBank/DDBJ databases">
        <title>Draft genome sequence of Thalassospira profundimaris 35.</title>
        <authorList>
            <person name="Lai Q."/>
            <person name="Shao Z."/>
        </authorList>
    </citation>
    <scope>NUCLEOTIDE SEQUENCE [LARGE SCALE GENOMIC DNA]</scope>
    <source>
        <strain evidence="17 18">35</strain>
    </source>
</reference>
<evidence type="ECO:0000256" key="8">
    <source>
        <dbReference type="ARBA" id="ARBA00022801"/>
    </source>
</evidence>